<feature type="transmembrane region" description="Helical" evidence="14">
    <location>
        <begin position="307"/>
        <end position="329"/>
    </location>
</feature>
<feature type="transmembrane region" description="Helical" evidence="14">
    <location>
        <begin position="512"/>
        <end position="533"/>
    </location>
</feature>
<evidence type="ECO:0000256" key="3">
    <source>
        <dbReference type="ARBA" id="ARBA00004922"/>
    </source>
</evidence>
<evidence type="ECO:0000256" key="7">
    <source>
        <dbReference type="ARBA" id="ARBA00022679"/>
    </source>
</evidence>
<feature type="transmembrane region" description="Helical" evidence="14">
    <location>
        <begin position="573"/>
        <end position="594"/>
    </location>
</feature>
<keyword evidence="7 17" id="KW-0808">Transferase</keyword>
<accession>X6LVP7</accession>
<evidence type="ECO:0000256" key="2">
    <source>
        <dbReference type="ARBA" id="ARBA00004389"/>
    </source>
</evidence>
<proteinExistence type="inferred from homology"/>
<evidence type="ECO:0000259" key="16">
    <source>
        <dbReference type="Pfam" id="PF02656"/>
    </source>
</evidence>
<dbReference type="EC" id="2.4.1.117" evidence="5"/>
<feature type="transmembrane region" description="Helical" evidence="14">
    <location>
        <begin position="750"/>
        <end position="768"/>
    </location>
</feature>
<feature type="domain" description="DUF202" evidence="16">
    <location>
        <begin position="144"/>
        <end position="196"/>
    </location>
</feature>
<evidence type="ECO:0000256" key="8">
    <source>
        <dbReference type="ARBA" id="ARBA00022692"/>
    </source>
</evidence>
<dbReference type="PANTHER" id="PTHR10859:SF91">
    <property type="entry name" value="DOLICHYL-PHOSPHATE BETA-GLUCOSYLTRANSFERASE"/>
    <property type="match status" value="1"/>
</dbReference>
<dbReference type="SUPFAM" id="SSF53448">
    <property type="entry name" value="Nucleotide-diphospho-sugar transferases"/>
    <property type="match status" value="1"/>
</dbReference>
<keyword evidence="9" id="KW-0256">Endoplasmic reticulum</keyword>
<dbReference type="Gene3D" id="3.90.550.10">
    <property type="entry name" value="Spore Coat Polysaccharide Biosynthesis Protein SpsA, Chain A"/>
    <property type="match status" value="1"/>
</dbReference>
<dbReference type="GO" id="GO:0005789">
    <property type="term" value="C:endoplasmic reticulum membrane"/>
    <property type="evidence" value="ECO:0007669"/>
    <property type="project" value="UniProtKB-SubCell"/>
</dbReference>
<dbReference type="OrthoDB" id="3784at2759"/>
<evidence type="ECO:0000256" key="13">
    <source>
        <dbReference type="ARBA" id="ARBA00045097"/>
    </source>
</evidence>
<feature type="transmembrane region" description="Helical" evidence="14">
    <location>
        <begin position="6"/>
        <end position="25"/>
    </location>
</feature>
<evidence type="ECO:0000313" key="18">
    <source>
        <dbReference type="Proteomes" id="UP000023152"/>
    </source>
</evidence>
<name>X6LVP7_RETFI</name>
<feature type="transmembrane region" description="Helical" evidence="14">
    <location>
        <begin position="156"/>
        <end position="175"/>
    </location>
</feature>
<evidence type="ECO:0000256" key="4">
    <source>
        <dbReference type="ARBA" id="ARBA00006739"/>
    </source>
</evidence>
<evidence type="ECO:0000256" key="1">
    <source>
        <dbReference type="ARBA" id="ARBA00004127"/>
    </source>
</evidence>
<evidence type="ECO:0000256" key="14">
    <source>
        <dbReference type="SAM" id="Phobius"/>
    </source>
</evidence>
<evidence type="ECO:0000256" key="6">
    <source>
        <dbReference type="ARBA" id="ARBA00022676"/>
    </source>
</evidence>
<dbReference type="EMBL" id="ASPP01028383">
    <property type="protein sequence ID" value="ETO05227.1"/>
    <property type="molecule type" value="Genomic_DNA"/>
</dbReference>
<dbReference type="GO" id="GO:0006487">
    <property type="term" value="P:protein N-linked glycosylation"/>
    <property type="evidence" value="ECO:0007669"/>
    <property type="project" value="TreeGrafter"/>
</dbReference>
<dbReference type="InterPro" id="IPR029044">
    <property type="entry name" value="Nucleotide-diphossugar_trans"/>
</dbReference>
<comment type="pathway">
    <text evidence="3">Protein modification; protein glycosylation.</text>
</comment>
<feature type="domain" description="Glycosyltransferase 2-like" evidence="15">
    <location>
        <begin position="635"/>
        <end position="719"/>
    </location>
</feature>
<dbReference type="InterPro" id="IPR035518">
    <property type="entry name" value="DPG_synthase"/>
</dbReference>
<protein>
    <recommendedName>
        <fullName evidence="5">dolichyl-phosphate beta-glucosyltransferase</fullName>
        <ecNumber evidence="5">2.4.1.117</ecNumber>
    </recommendedName>
</protein>
<dbReference type="InterPro" id="IPR003807">
    <property type="entry name" value="DUF202"/>
</dbReference>
<keyword evidence="18" id="KW-1185">Reference proteome</keyword>
<dbReference type="InterPro" id="IPR001173">
    <property type="entry name" value="Glyco_trans_2-like"/>
</dbReference>
<dbReference type="PANTHER" id="PTHR10859">
    <property type="entry name" value="GLYCOSYL TRANSFERASE"/>
    <property type="match status" value="1"/>
</dbReference>
<evidence type="ECO:0000256" key="9">
    <source>
        <dbReference type="ARBA" id="ARBA00022824"/>
    </source>
</evidence>
<organism evidence="17 18">
    <name type="scientific">Reticulomyxa filosa</name>
    <dbReference type="NCBI Taxonomy" id="46433"/>
    <lineage>
        <taxon>Eukaryota</taxon>
        <taxon>Sar</taxon>
        <taxon>Rhizaria</taxon>
        <taxon>Retaria</taxon>
        <taxon>Foraminifera</taxon>
        <taxon>Monothalamids</taxon>
        <taxon>Reticulomyxidae</taxon>
        <taxon>Reticulomyxa</taxon>
    </lineage>
</organism>
<comment type="subcellular location">
    <subcellularLocation>
        <location evidence="1">Endomembrane system</location>
        <topology evidence="1">Multi-pass membrane protein</topology>
    </subcellularLocation>
    <subcellularLocation>
        <location evidence="2">Endoplasmic reticulum membrane</location>
        <topology evidence="2">Single-pass membrane protein</topology>
    </subcellularLocation>
</comment>
<dbReference type="AlphaFoldDB" id="X6LVP7"/>
<evidence type="ECO:0000313" key="17">
    <source>
        <dbReference type="EMBL" id="ETO05227.1"/>
    </source>
</evidence>
<feature type="transmembrane region" description="Helical" evidence="14">
    <location>
        <begin position="248"/>
        <end position="268"/>
    </location>
</feature>
<sequence length="980" mass="114522">FFFFFFIQTILFLWFKFECIVLKLFGWQNGEGFRKIIKKFDKQCSCRLKMSFWPQIKLYEFAKDKTHTSYIEQCAALLTTRVIPFGTVDSKLLCEKGMNLQHVAVAVQQLDAVIAANLPFCCCPLYVYIFTNIFTFIPMSVEPRSYLANERTFLKWTRLGALIAVIGMALVTLEIEPISGIFMILAALILLIRSFYVKHFCVCMFFFAFNKQKNDWPINTKLQEYHSRNKAMVSRSAFDWEDWWTPKLLILSMLLPIGTYMGCSSHFATQTSDLILKKKKKLARIYKSYFNKNTFYQKLEPNFGGRILFFFCVSSFFFPLLSALCKLLKKIVVSNLIGQKKKKQQKKKKSLFFSSTNIPKNQYLYLTLVLHHKKQKTNNNKMAKLSSLNTFIVIVVSSVFAVLSFATTPTATKAKAESCYYCTADNCRCYSFGEPMKRTFIIIDAGRAGIVDAGRAGQAAKNRKEPTDLDNVHSLMFNNEKLKLKSNYSNLLKGLKKKRTNSREKKKVFGKYAKDTAFTLLICFQVVSILYLSQTHFQICPDDKVLSIVLLFVETSKNSLFKKKMLTNLYSRYGHILWILVFLLCLRQFLRWYLRPLWEALEDKVAVKEYSYKCTNTKTEKKFGTIWDQPTKCISFVIPAFDEAKRLHLSLDPTIKYFENRQMLSAKNDVSFDWEIIVANDGSSDETPQIVEKYMEKYGSDCVRLLTYQKNQGKGFAVQQVYFFLYDFYWTNKKKKKKRNLNQVNTRRSYISFFIFVFFFFCKGMLHARGCFIVFADADGASEVTCLNQLENKLFDVLMKQQSQQQKQNKSGKRKFENYWDWWDVPGIAIGTLFNENTSYMGKTKKRSRKDLQQKAEAERALLRNLAMWGFHACVKYVGNVHNILDTQCGFKLFTRAAVRQTFLHQRIRRWCFDPELLMLAQLQHIPIVEIPIQWKEVPGSKLSVIKATFTMFRELTIIRMCYVLGIWYTEITKKRKNTK</sequence>
<dbReference type="CDD" id="cd04188">
    <property type="entry name" value="DPG_synthase"/>
    <property type="match status" value="1"/>
</dbReference>
<dbReference type="Pfam" id="PF02656">
    <property type="entry name" value="DUF202"/>
    <property type="match status" value="1"/>
</dbReference>
<keyword evidence="10" id="KW-0735">Signal-anchor</keyword>
<evidence type="ECO:0000256" key="12">
    <source>
        <dbReference type="ARBA" id="ARBA00023136"/>
    </source>
</evidence>
<dbReference type="GO" id="GO:0004581">
    <property type="term" value="F:dolichyl-phosphate beta-glucosyltransferase activity"/>
    <property type="evidence" value="ECO:0007669"/>
    <property type="project" value="UniProtKB-EC"/>
</dbReference>
<dbReference type="Pfam" id="PF00535">
    <property type="entry name" value="Glycos_transf_2"/>
    <property type="match status" value="1"/>
</dbReference>
<gene>
    <name evidence="17" type="ORF">RFI_32170</name>
</gene>
<keyword evidence="6" id="KW-0328">Glycosyltransferase</keyword>
<evidence type="ECO:0000256" key="5">
    <source>
        <dbReference type="ARBA" id="ARBA00012583"/>
    </source>
</evidence>
<comment type="similarity">
    <text evidence="4">Belongs to the glycosyltransferase 2 family.</text>
</comment>
<keyword evidence="11 14" id="KW-1133">Transmembrane helix</keyword>
<dbReference type="Proteomes" id="UP000023152">
    <property type="component" value="Unassembled WGS sequence"/>
</dbReference>
<comment type="caution">
    <text evidence="17">The sequence shown here is derived from an EMBL/GenBank/DDBJ whole genome shotgun (WGS) entry which is preliminary data.</text>
</comment>
<comment type="catalytic activity">
    <reaction evidence="13">
        <text>a di-trans,poly-cis-dolichyl phosphate + UDP-alpha-D-glucose = a di-trans,poly-cis-dolichyl beta-D-glucosyl phosphate + UDP</text>
        <dbReference type="Rhea" id="RHEA:15401"/>
        <dbReference type="Rhea" id="RHEA-COMP:19498"/>
        <dbReference type="Rhea" id="RHEA-COMP:19502"/>
        <dbReference type="ChEBI" id="CHEBI:57525"/>
        <dbReference type="ChEBI" id="CHEBI:57683"/>
        <dbReference type="ChEBI" id="CHEBI:58223"/>
        <dbReference type="ChEBI" id="CHEBI:58885"/>
        <dbReference type="EC" id="2.4.1.117"/>
    </reaction>
    <physiologicalReaction direction="left-to-right" evidence="13">
        <dbReference type="Rhea" id="RHEA:15402"/>
    </physiologicalReaction>
</comment>
<feature type="transmembrane region" description="Helical" evidence="14">
    <location>
        <begin position="388"/>
        <end position="406"/>
    </location>
</feature>
<keyword evidence="8 14" id="KW-0812">Transmembrane</keyword>
<keyword evidence="12 14" id="KW-0472">Membrane</keyword>
<feature type="transmembrane region" description="Helical" evidence="14">
    <location>
        <begin position="181"/>
        <end position="209"/>
    </location>
</feature>
<feature type="non-terminal residue" evidence="17">
    <location>
        <position position="1"/>
    </location>
</feature>
<feature type="transmembrane region" description="Helical" evidence="14">
    <location>
        <begin position="350"/>
        <end position="368"/>
    </location>
</feature>
<evidence type="ECO:0000259" key="15">
    <source>
        <dbReference type="Pfam" id="PF00535"/>
    </source>
</evidence>
<evidence type="ECO:0000256" key="10">
    <source>
        <dbReference type="ARBA" id="ARBA00022968"/>
    </source>
</evidence>
<reference evidence="17 18" key="1">
    <citation type="journal article" date="2013" name="Curr. Biol.">
        <title>The Genome of the Foraminiferan Reticulomyxa filosa.</title>
        <authorList>
            <person name="Glockner G."/>
            <person name="Hulsmann N."/>
            <person name="Schleicher M."/>
            <person name="Noegel A.A."/>
            <person name="Eichinger L."/>
            <person name="Gallinger C."/>
            <person name="Pawlowski J."/>
            <person name="Sierra R."/>
            <person name="Euteneuer U."/>
            <person name="Pillet L."/>
            <person name="Moustafa A."/>
            <person name="Platzer M."/>
            <person name="Groth M."/>
            <person name="Szafranski K."/>
            <person name="Schliwa M."/>
        </authorList>
    </citation>
    <scope>NUCLEOTIDE SEQUENCE [LARGE SCALE GENOMIC DNA]</scope>
</reference>
<evidence type="ECO:0000256" key="11">
    <source>
        <dbReference type="ARBA" id="ARBA00022989"/>
    </source>
</evidence>